<gene>
    <name evidence="1" type="ORF">LTRI10_LOCUS29263</name>
</gene>
<name>A0AAV2ES86_9ROSI</name>
<dbReference type="EMBL" id="OZ034818">
    <property type="protein sequence ID" value="CAL1388330.1"/>
    <property type="molecule type" value="Genomic_DNA"/>
</dbReference>
<organism evidence="1 2">
    <name type="scientific">Linum trigynum</name>
    <dbReference type="NCBI Taxonomy" id="586398"/>
    <lineage>
        <taxon>Eukaryota</taxon>
        <taxon>Viridiplantae</taxon>
        <taxon>Streptophyta</taxon>
        <taxon>Embryophyta</taxon>
        <taxon>Tracheophyta</taxon>
        <taxon>Spermatophyta</taxon>
        <taxon>Magnoliopsida</taxon>
        <taxon>eudicotyledons</taxon>
        <taxon>Gunneridae</taxon>
        <taxon>Pentapetalae</taxon>
        <taxon>rosids</taxon>
        <taxon>fabids</taxon>
        <taxon>Malpighiales</taxon>
        <taxon>Linaceae</taxon>
        <taxon>Linum</taxon>
    </lineage>
</organism>
<dbReference type="AlphaFoldDB" id="A0AAV2ES86"/>
<sequence length="104" mass="11971">MEKLDDLLIAKAWALLSVYLRNQLWGHDWGNNFKLPRQTNTIGLAGEIDPSPFPPTGRHESDLSHRFDFYARSHGHSRLRNGKRKLVLSLGRDDLDTNMVKRSC</sequence>
<evidence type="ECO:0000313" key="1">
    <source>
        <dbReference type="EMBL" id="CAL1388330.1"/>
    </source>
</evidence>
<reference evidence="1 2" key="1">
    <citation type="submission" date="2024-04" db="EMBL/GenBank/DDBJ databases">
        <authorList>
            <person name="Fracassetti M."/>
        </authorList>
    </citation>
    <scope>NUCLEOTIDE SEQUENCE [LARGE SCALE GENOMIC DNA]</scope>
</reference>
<protein>
    <submittedName>
        <fullName evidence="1">Uncharacterized protein</fullName>
    </submittedName>
</protein>
<dbReference type="Proteomes" id="UP001497516">
    <property type="component" value="Chromosome 5"/>
</dbReference>
<evidence type="ECO:0000313" key="2">
    <source>
        <dbReference type="Proteomes" id="UP001497516"/>
    </source>
</evidence>
<keyword evidence="2" id="KW-1185">Reference proteome</keyword>
<proteinExistence type="predicted"/>
<accession>A0AAV2ES86</accession>